<evidence type="ECO:0000313" key="3">
    <source>
        <dbReference type="EMBL" id="KFH43901.1"/>
    </source>
</evidence>
<name>A0A086T3G9_HAPC1</name>
<evidence type="ECO:0000259" key="2">
    <source>
        <dbReference type="Pfam" id="PF01266"/>
    </source>
</evidence>
<dbReference type="Proteomes" id="UP000029964">
    <property type="component" value="Unassembled WGS sequence"/>
</dbReference>
<organism evidence="3 4">
    <name type="scientific">Hapsidospora chrysogenum (strain ATCC 11550 / CBS 779.69 / DSM 880 / IAM 14645 / JCM 23072 / IMI 49137)</name>
    <name type="common">Acremonium chrysogenum</name>
    <dbReference type="NCBI Taxonomy" id="857340"/>
    <lineage>
        <taxon>Eukaryota</taxon>
        <taxon>Fungi</taxon>
        <taxon>Dikarya</taxon>
        <taxon>Ascomycota</taxon>
        <taxon>Pezizomycotina</taxon>
        <taxon>Sordariomycetes</taxon>
        <taxon>Hypocreomycetidae</taxon>
        <taxon>Hypocreales</taxon>
        <taxon>Bionectriaceae</taxon>
        <taxon>Hapsidospora</taxon>
    </lineage>
</organism>
<proteinExistence type="predicted"/>
<accession>A0A086T3G9</accession>
<dbReference type="SUPFAM" id="SSF51905">
    <property type="entry name" value="FAD/NAD(P)-binding domain"/>
    <property type="match status" value="1"/>
</dbReference>
<evidence type="ECO:0000313" key="4">
    <source>
        <dbReference type="Proteomes" id="UP000029964"/>
    </source>
</evidence>
<keyword evidence="4" id="KW-1185">Reference proteome</keyword>
<dbReference type="PANTHER" id="PTHR13847:SF129">
    <property type="entry name" value="FAD DEPENDENT OXIDOREDUCTASE"/>
    <property type="match status" value="1"/>
</dbReference>
<evidence type="ECO:0000256" key="1">
    <source>
        <dbReference type="SAM" id="MobiDB-lite"/>
    </source>
</evidence>
<dbReference type="Gene3D" id="3.30.9.10">
    <property type="entry name" value="D-Amino Acid Oxidase, subunit A, domain 2"/>
    <property type="match status" value="1"/>
</dbReference>
<dbReference type="PANTHER" id="PTHR13847">
    <property type="entry name" value="SARCOSINE DEHYDROGENASE-RELATED"/>
    <property type="match status" value="1"/>
</dbReference>
<dbReference type="AlphaFoldDB" id="A0A086T3G9"/>
<dbReference type="GO" id="GO:0005737">
    <property type="term" value="C:cytoplasm"/>
    <property type="evidence" value="ECO:0007669"/>
    <property type="project" value="TreeGrafter"/>
</dbReference>
<feature type="region of interest" description="Disordered" evidence="1">
    <location>
        <begin position="1"/>
        <end position="21"/>
    </location>
</feature>
<dbReference type="HOGENOM" id="CLU_022730_3_0_1"/>
<dbReference type="EMBL" id="JPKY01000059">
    <property type="protein sequence ID" value="KFH43901.1"/>
    <property type="molecule type" value="Genomic_DNA"/>
</dbReference>
<comment type="caution">
    <text evidence="3">The sequence shown here is derived from an EMBL/GenBank/DDBJ whole genome shotgun (WGS) entry which is preliminary data.</text>
</comment>
<dbReference type="STRING" id="857340.A0A086T3G9"/>
<dbReference type="OrthoDB" id="429143at2759"/>
<reference evidence="4" key="1">
    <citation type="journal article" date="2014" name="Genome Announc.">
        <title>Genome sequence and annotation of Acremonium chrysogenum, producer of the beta-lactam antibiotic cephalosporin C.</title>
        <authorList>
            <person name="Terfehr D."/>
            <person name="Dahlmann T.A."/>
            <person name="Specht T."/>
            <person name="Zadra I."/>
            <person name="Kuernsteiner H."/>
            <person name="Kueck U."/>
        </authorList>
    </citation>
    <scope>NUCLEOTIDE SEQUENCE [LARGE SCALE GENOMIC DNA]</scope>
    <source>
        <strain evidence="4">ATCC 11550 / CBS 779.69 / DSM 880 / IAM 14645 / JCM 23072 / IMI 49137</strain>
    </source>
</reference>
<dbReference type="InterPro" id="IPR036188">
    <property type="entry name" value="FAD/NAD-bd_sf"/>
</dbReference>
<sequence>MTVAKLQPGQADLPSKDSTRSYWHKEPSRVLLGHRTTPELPTQADVIIVGSGITGAFAARELVGGGRRVLMLEAREACWGATGRNGGHCQPMVYLSEPHIARFELDTFDFLSALIREHDIACSWEAPGGVHSITSEEVLSLTRRRLEQLQSSHPDLASRARLVTDREELQRLRLRDNHLGAVVQDRAAKCWPYKLVCWVLEKLLLESPWKQQHGDRAFNLQTGTPVVHVQRRPGSEWIVHTDRGQVSAPHVVLATNAYTSRLLPRLTGAITPVRGQVCALVPPVGSTPLEQTHVWSLQKEGDPGDSDDYLVQRPSGELILGGERMSVADGGEGVSSDNEVDPAVGQRLRSALHSMLCLSPSDPPELEASHEWTGIMGYSADGHPWVGRVPEALGGEGPDGDGGLWVSAGYTGHGMPVAARCGIAVAERILGKAGRSTVQVPPEWEISEGRVQAAAKRSVMPCSFREELRALVERS</sequence>
<feature type="domain" description="FAD dependent oxidoreductase" evidence="2">
    <location>
        <begin position="45"/>
        <end position="428"/>
    </location>
</feature>
<gene>
    <name evidence="3" type="ORF">ACRE_053400</name>
</gene>
<dbReference type="InterPro" id="IPR006076">
    <property type="entry name" value="FAD-dep_OxRdtase"/>
</dbReference>
<protein>
    <submittedName>
        <fullName evidence="3">Oxidoreductase-like protein</fullName>
    </submittedName>
</protein>
<dbReference type="Gene3D" id="3.50.50.60">
    <property type="entry name" value="FAD/NAD(P)-binding domain"/>
    <property type="match status" value="1"/>
</dbReference>
<dbReference type="Pfam" id="PF01266">
    <property type="entry name" value="DAO"/>
    <property type="match status" value="1"/>
</dbReference>